<dbReference type="AlphaFoldDB" id="A0A0N5BB20"/>
<sequence>MNLLLTIVPYVFLLIHTAFVPIKAIHFNRDDEEEPLIGRKESDQRNSVKKCNYKLNQLSYQGFKRNGHHRVSAR</sequence>
<dbReference type="Proteomes" id="UP000046392">
    <property type="component" value="Unplaced"/>
</dbReference>
<proteinExistence type="predicted"/>
<evidence type="ECO:0000313" key="2">
    <source>
        <dbReference type="Proteomes" id="UP000046392"/>
    </source>
</evidence>
<feature type="chain" id="PRO_5005894028" evidence="1">
    <location>
        <begin position="25"/>
        <end position="74"/>
    </location>
</feature>
<feature type="signal peptide" evidence="1">
    <location>
        <begin position="1"/>
        <end position="24"/>
    </location>
</feature>
<keyword evidence="1" id="KW-0732">Signal</keyword>
<accession>A0A0N5BB20</accession>
<evidence type="ECO:0000256" key="1">
    <source>
        <dbReference type="SAM" id="SignalP"/>
    </source>
</evidence>
<protein>
    <submittedName>
        <fullName evidence="3">Secreted protein</fullName>
    </submittedName>
</protein>
<keyword evidence="2" id="KW-1185">Reference proteome</keyword>
<name>A0A0N5BB20_STREA</name>
<reference evidence="3" key="1">
    <citation type="submission" date="2017-02" db="UniProtKB">
        <authorList>
            <consortium name="WormBaseParasite"/>
        </authorList>
    </citation>
    <scope>IDENTIFICATION</scope>
</reference>
<dbReference type="WBParaSite" id="SPAL_0000323350.1">
    <property type="protein sequence ID" value="SPAL_0000323350.1"/>
    <property type="gene ID" value="SPAL_0000323350"/>
</dbReference>
<organism evidence="2 3">
    <name type="scientific">Strongyloides papillosus</name>
    <name type="common">Intestinal threadworm</name>
    <dbReference type="NCBI Taxonomy" id="174720"/>
    <lineage>
        <taxon>Eukaryota</taxon>
        <taxon>Metazoa</taxon>
        <taxon>Ecdysozoa</taxon>
        <taxon>Nematoda</taxon>
        <taxon>Chromadorea</taxon>
        <taxon>Rhabditida</taxon>
        <taxon>Tylenchina</taxon>
        <taxon>Panagrolaimomorpha</taxon>
        <taxon>Strongyloidoidea</taxon>
        <taxon>Strongyloididae</taxon>
        <taxon>Strongyloides</taxon>
    </lineage>
</organism>
<evidence type="ECO:0000313" key="3">
    <source>
        <dbReference type="WBParaSite" id="SPAL_0000323350.1"/>
    </source>
</evidence>